<reference evidence="2" key="1">
    <citation type="submission" date="2023-07" db="EMBL/GenBank/DDBJ databases">
        <title>draft genome sequence of fig (Ficus carica).</title>
        <authorList>
            <person name="Takahashi T."/>
            <person name="Nishimura K."/>
        </authorList>
    </citation>
    <scope>NUCLEOTIDE SEQUENCE</scope>
</reference>
<evidence type="ECO:0000313" key="3">
    <source>
        <dbReference type="Proteomes" id="UP001187192"/>
    </source>
</evidence>
<comment type="caution">
    <text evidence="2">The sequence shown here is derived from an EMBL/GenBank/DDBJ whole genome shotgun (WGS) entry which is preliminary data.</text>
</comment>
<dbReference type="AlphaFoldDB" id="A0AA88D8Y4"/>
<proteinExistence type="predicted"/>
<keyword evidence="3" id="KW-1185">Reference proteome</keyword>
<evidence type="ECO:0000313" key="2">
    <source>
        <dbReference type="EMBL" id="GMN46242.1"/>
    </source>
</evidence>
<accession>A0AA88D8Y4</accession>
<gene>
    <name evidence="2" type="ORF">TIFTF001_015423</name>
</gene>
<evidence type="ECO:0000256" key="1">
    <source>
        <dbReference type="SAM" id="MobiDB-lite"/>
    </source>
</evidence>
<feature type="region of interest" description="Disordered" evidence="1">
    <location>
        <begin position="1"/>
        <end position="37"/>
    </location>
</feature>
<sequence length="73" mass="7766">MSPLSSPASSLPPPSSPSLRSASKQPHEPELRTQALTPPAQSLIYIPPVFTDVEPPPTVFAIVELVAVFIDAF</sequence>
<dbReference type="EMBL" id="BTGU01000022">
    <property type="protein sequence ID" value="GMN46242.1"/>
    <property type="molecule type" value="Genomic_DNA"/>
</dbReference>
<protein>
    <submittedName>
        <fullName evidence="2">Uncharacterized protein</fullName>
    </submittedName>
</protein>
<dbReference type="Proteomes" id="UP001187192">
    <property type="component" value="Unassembled WGS sequence"/>
</dbReference>
<organism evidence="2 3">
    <name type="scientific">Ficus carica</name>
    <name type="common">Common fig</name>
    <dbReference type="NCBI Taxonomy" id="3494"/>
    <lineage>
        <taxon>Eukaryota</taxon>
        <taxon>Viridiplantae</taxon>
        <taxon>Streptophyta</taxon>
        <taxon>Embryophyta</taxon>
        <taxon>Tracheophyta</taxon>
        <taxon>Spermatophyta</taxon>
        <taxon>Magnoliopsida</taxon>
        <taxon>eudicotyledons</taxon>
        <taxon>Gunneridae</taxon>
        <taxon>Pentapetalae</taxon>
        <taxon>rosids</taxon>
        <taxon>fabids</taxon>
        <taxon>Rosales</taxon>
        <taxon>Moraceae</taxon>
        <taxon>Ficeae</taxon>
        <taxon>Ficus</taxon>
    </lineage>
</organism>
<name>A0AA88D8Y4_FICCA</name>